<sequence>MPLKVSKQDFTSNVLNSDNNSCLFLSHQNTNINLRKNQKESDEKTKQKAFTFVRGLQTKYNSQELNKATKPQSQQNNLDNIMEKKLIALEYKENNSKESMHGYKVTESKSNDVNPKSNFQVHSMSQLAAYKKHYYETLLNVQRAKVAVTNSLASSSDHLSYDDPYYSNYIDQQQDLFHQQRHFMTRPQFLMYPTELSGLTNVHSDQYSWAKSVYKYLLLKQLRLQQQARCKNISNYFKT</sequence>
<evidence type="ECO:0000313" key="1">
    <source>
        <dbReference type="EMBL" id="EFN71187.1"/>
    </source>
</evidence>
<dbReference type="EMBL" id="GL437061">
    <property type="protein sequence ID" value="EFN71187.1"/>
    <property type="molecule type" value="Genomic_DNA"/>
</dbReference>
<organism evidence="2">
    <name type="scientific">Camponotus floridanus</name>
    <name type="common">Florida carpenter ant</name>
    <dbReference type="NCBI Taxonomy" id="104421"/>
    <lineage>
        <taxon>Eukaryota</taxon>
        <taxon>Metazoa</taxon>
        <taxon>Ecdysozoa</taxon>
        <taxon>Arthropoda</taxon>
        <taxon>Hexapoda</taxon>
        <taxon>Insecta</taxon>
        <taxon>Pterygota</taxon>
        <taxon>Neoptera</taxon>
        <taxon>Endopterygota</taxon>
        <taxon>Hymenoptera</taxon>
        <taxon>Apocrita</taxon>
        <taxon>Aculeata</taxon>
        <taxon>Formicoidea</taxon>
        <taxon>Formicidae</taxon>
        <taxon>Formicinae</taxon>
        <taxon>Camponotus</taxon>
    </lineage>
</organism>
<proteinExistence type="predicted"/>
<protein>
    <submittedName>
        <fullName evidence="1">Uncharacterized protein</fullName>
    </submittedName>
</protein>
<dbReference type="OMA" id="FHQQRHF"/>
<dbReference type="AlphaFoldDB" id="E2A5U5"/>
<dbReference type="Proteomes" id="UP000000311">
    <property type="component" value="Unassembled WGS sequence"/>
</dbReference>
<dbReference type="InParanoid" id="E2A5U5"/>
<gene>
    <name evidence="1" type="ORF">EAG_12784</name>
</gene>
<evidence type="ECO:0000313" key="2">
    <source>
        <dbReference type="Proteomes" id="UP000000311"/>
    </source>
</evidence>
<reference evidence="1 2" key="1">
    <citation type="journal article" date="2010" name="Science">
        <title>Genomic comparison of the ants Camponotus floridanus and Harpegnathos saltator.</title>
        <authorList>
            <person name="Bonasio R."/>
            <person name="Zhang G."/>
            <person name="Ye C."/>
            <person name="Mutti N.S."/>
            <person name="Fang X."/>
            <person name="Qin N."/>
            <person name="Donahue G."/>
            <person name="Yang P."/>
            <person name="Li Q."/>
            <person name="Li C."/>
            <person name="Zhang P."/>
            <person name="Huang Z."/>
            <person name="Berger S.L."/>
            <person name="Reinberg D."/>
            <person name="Wang J."/>
            <person name="Liebig J."/>
        </authorList>
    </citation>
    <scope>NUCLEOTIDE SEQUENCE [LARGE SCALE GENOMIC DNA]</scope>
    <source>
        <strain evidence="2">C129</strain>
    </source>
</reference>
<name>E2A5U5_CAMFO</name>
<keyword evidence="2" id="KW-1185">Reference proteome</keyword>
<accession>E2A5U5</accession>
<dbReference type="OrthoDB" id="7571459at2759"/>